<evidence type="ECO:0000256" key="2">
    <source>
        <dbReference type="ARBA" id="ARBA00023136"/>
    </source>
</evidence>
<dbReference type="HOGENOM" id="CLU_002060_0_0_1"/>
<feature type="domain" description="RIC1 C-terminal alpha solenoid region" evidence="5">
    <location>
        <begin position="662"/>
        <end position="829"/>
    </location>
</feature>
<dbReference type="FunFam" id="2.130.10.10:FF:002561">
    <property type="entry name" value="RIC1 homolog, RAB6A GEF complex partner 1"/>
    <property type="match status" value="1"/>
</dbReference>
<dbReference type="FunCoup" id="A7SJG9">
    <property type="interactions" value="983"/>
</dbReference>
<dbReference type="InParanoid" id="A7SJG9"/>
<dbReference type="SUPFAM" id="SSF50978">
    <property type="entry name" value="WD40 repeat-like"/>
    <property type="match status" value="1"/>
</dbReference>
<dbReference type="GO" id="GO:0006886">
    <property type="term" value="P:intracellular protein transport"/>
    <property type="evidence" value="ECO:0000318"/>
    <property type="project" value="GO_Central"/>
</dbReference>
<dbReference type="PhylomeDB" id="A7SJG9"/>
<dbReference type="PANTHER" id="PTHR22746:SF10">
    <property type="entry name" value="GUANINE NUCLEOTIDE EXCHANGE FACTOR SUBUNIT RIC1"/>
    <property type="match status" value="1"/>
</dbReference>
<accession>A7SJG9</accession>
<feature type="compositionally biased region" description="Polar residues" evidence="4">
    <location>
        <begin position="859"/>
        <end position="872"/>
    </location>
</feature>
<dbReference type="STRING" id="45351.A7SJG9"/>
<organism evidence="6 7">
    <name type="scientific">Nematostella vectensis</name>
    <name type="common">Starlet sea anemone</name>
    <dbReference type="NCBI Taxonomy" id="45351"/>
    <lineage>
        <taxon>Eukaryota</taxon>
        <taxon>Metazoa</taxon>
        <taxon>Cnidaria</taxon>
        <taxon>Anthozoa</taxon>
        <taxon>Hexacorallia</taxon>
        <taxon>Actiniaria</taxon>
        <taxon>Edwardsiidae</taxon>
        <taxon>Nematostella</taxon>
    </lineage>
</organism>
<dbReference type="InterPro" id="IPR009771">
    <property type="entry name" value="RIC1_C"/>
</dbReference>
<feature type="non-terminal residue" evidence="6">
    <location>
        <position position="971"/>
    </location>
</feature>
<evidence type="ECO:0000256" key="3">
    <source>
        <dbReference type="ARBA" id="ARBA00029879"/>
    </source>
</evidence>
<dbReference type="InterPro" id="IPR036322">
    <property type="entry name" value="WD40_repeat_dom_sf"/>
</dbReference>
<dbReference type="GO" id="GO:0005829">
    <property type="term" value="C:cytosol"/>
    <property type="evidence" value="ECO:0000318"/>
    <property type="project" value="GO_Central"/>
</dbReference>
<evidence type="ECO:0000313" key="6">
    <source>
        <dbReference type="EMBL" id="EDO36179.1"/>
    </source>
</evidence>
<dbReference type="GO" id="GO:0000139">
    <property type="term" value="C:Golgi membrane"/>
    <property type="evidence" value="ECO:0000318"/>
    <property type="project" value="GO_Central"/>
</dbReference>
<dbReference type="GO" id="GO:0042147">
    <property type="term" value="P:retrograde transport, endosome to Golgi"/>
    <property type="evidence" value="ECO:0000318"/>
    <property type="project" value="GO_Central"/>
</dbReference>
<dbReference type="eggNOG" id="KOG2006">
    <property type="taxonomic scope" value="Eukaryota"/>
</dbReference>
<evidence type="ECO:0000256" key="4">
    <source>
        <dbReference type="SAM" id="MobiDB-lite"/>
    </source>
</evidence>
<evidence type="ECO:0000259" key="5">
    <source>
        <dbReference type="Pfam" id="PF07064"/>
    </source>
</evidence>
<dbReference type="AlphaFoldDB" id="A7SJG9"/>
<dbReference type="Pfam" id="PF07064">
    <property type="entry name" value="RIC1"/>
    <property type="match status" value="1"/>
</dbReference>
<dbReference type="OMA" id="NCLAVGW"/>
<dbReference type="SUPFAM" id="SSF101898">
    <property type="entry name" value="NHL repeat"/>
    <property type="match status" value="1"/>
</dbReference>
<name>A7SJG9_NEMVE</name>
<feature type="region of interest" description="Disordered" evidence="4">
    <location>
        <begin position="826"/>
        <end position="881"/>
    </location>
</feature>
<sequence length="971" mass="107186">SVSPLRDELFVCSGNGLLQRFTWDGLIEAEETIPIHSIPFTNDFESARAVPLDHEGVCFRAMEYSPLLGGFAVVLADGRGGFLSAESANFEPSEVIGVWAKDLTCATCCAVNHRYRLIVFGCTNGESHVYGFDDLTGGLILSHKLLLSSKDYPDAIHSTGGVQCLAWTPDGSAIAVSWSWASHGGLALWSVFGSLLMCTLGGDYGKSQEAFLHNPFHVKSMAWGAEGYNLVMVSAEEDNGSTAHSVILLHPGDIMQLQFVKSTLAVNPCMSNHNHLFLQSEECLYLNTGDMVSDSAENFRNCQGTGGSTSPLMTSSVGPSTLVSNKQWVVIQIPMSYLEANWPVRYAAVDKSGIHVAVAGKAGVAHYALNTRRWKLFGNISQEQSITCRGGLAWWKDFLIVPCYNFNSTNDEVRFYPRINNLDNAFATHVRLAAPAFLVNVFRDLLLVYSSDCRVLFYSMERSQTGPSSASIQVTRLQEFSLVNHVPHPLSVIHLTLTSQVDGVDGLGGVEALIANVGGWLLMLQKDKAIADKDKKSKQVSFSSPVVLASCVENCWTSSTSCPDKRHLMEALWLGCGAQGMKVWLPLFPGNDQRPPNFLSKRIMLPFQLNIYPLAVLFQDAVVLGAANEPMPLDCLSPNPASLSPQPFPFCTLERTTQVYLHHVLRQLLRRNLGQQALKIANTCTDLPYFPHVLELMLHEVLEEEATASEPIPDALLPRVVEFIQEFPQYLETVVHCARKTEVALWSYLFSAVGNPRDLFKECLSSGRLETAASYLIILQNLEKPSVSKQHATILLDKALELSRWEISKDLVRFLRCISDGELDSPPRTPTSVKPLHSPPHSPVSSVDGEDMNMPYAVTGQNRGSKPSSRGTLSRGPSLDKTYLMRTPQGAHMDTPENYFIDTILSRHARLLVSANRLRDLGRFAAYVEFPLVPWLVKERNRASRVEGFVSTLIDVHNQFDLPLPSVSQTS</sequence>
<proteinExistence type="predicted"/>
<evidence type="ECO:0000256" key="1">
    <source>
        <dbReference type="ARBA" id="ARBA00004370"/>
    </source>
</evidence>
<reference evidence="6 7" key="1">
    <citation type="journal article" date="2007" name="Science">
        <title>Sea anemone genome reveals ancestral eumetazoan gene repertoire and genomic organization.</title>
        <authorList>
            <person name="Putnam N.H."/>
            <person name="Srivastava M."/>
            <person name="Hellsten U."/>
            <person name="Dirks B."/>
            <person name="Chapman J."/>
            <person name="Salamov A."/>
            <person name="Terry A."/>
            <person name="Shapiro H."/>
            <person name="Lindquist E."/>
            <person name="Kapitonov V.V."/>
            <person name="Jurka J."/>
            <person name="Genikhovich G."/>
            <person name="Grigoriev I.V."/>
            <person name="Lucas S.M."/>
            <person name="Steele R.E."/>
            <person name="Finnerty J.R."/>
            <person name="Technau U."/>
            <person name="Martindale M.Q."/>
            <person name="Rokhsar D.S."/>
        </authorList>
    </citation>
    <scope>NUCLEOTIDE SEQUENCE [LARGE SCALE GENOMIC DNA]</scope>
    <source>
        <strain evidence="7">CH2 X CH6</strain>
    </source>
</reference>
<protein>
    <recommendedName>
        <fullName evidence="3">Protein RIC1 homolog</fullName>
    </recommendedName>
</protein>
<dbReference type="Proteomes" id="UP000001593">
    <property type="component" value="Unassembled WGS sequence"/>
</dbReference>
<keyword evidence="2" id="KW-0472">Membrane</keyword>
<dbReference type="InterPro" id="IPR015943">
    <property type="entry name" value="WD40/YVTN_repeat-like_dom_sf"/>
</dbReference>
<dbReference type="EMBL" id="DS469677">
    <property type="protein sequence ID" value="EDO36179.1"/>
    <property type="molecule type" value="Genomic_DNA"/>
</dbReference>
<dbReference type="Pfam" id="PF25440">
    <property type="entry name" value="Beta-prop_RIC1_2nd"/>
    <property type="match status" value="1"/>
</dbReference>
<gene>
    <name evidence="6" type="ORF">NEMVEDRAFT_v1g30158</name>
</gene>
<feature type="non-terminal residue" evidence="6">
    <location>
        <position position="1"/>
    </location>
</feature>
<dbReference type="GO" id="GO:0034066">
    <property type="term" value="C:Ric1-Rgp1 guanyl-nucleotide exchange factor complex"/>
    <property type="evidence" value="ECO:0000318"/>
    <property type="project" value="GO_Central"/>
</dbReference>
<dbReference type="Gene3D" id="2.130.10.10">
    <property type="entry name" value="YVTN repeat-like/Quinoprotein amine dehydrogenase"/>
    <property type="match status" value="1"/>
</dbReference>
<dbReference type="InterPro" id="IPR040096">
    <property type="entry name" value="Ric1"/>
</dbReference>
<evidence type="ECO:0000313" key="7">
    <source>
        <dbReference type="Proteomes" id="UP000001593"/>
    </source>
</evidence>
<keyword evidence="7" id="KW-1185">Reference proteome</keyword>
<dbReference type="PANTHER" id="PTHR22746">
    <property type="entry name" value="RAB6A-GEF COMPLEX PARTNER PROTEIN 1"/>
    <property type="match status" value="1"/>
</dbReference>
<comment type="subcellular location">
    <subcellularLocation>
        <location evidence="1">Membrane</location>
    </subcellularLocation>
</comment>